<dbReference type="Pfam" id="PF00005">
    <property type="entry name" value="ABC_tran"/>
    <property type="match status" value="1"/>
</dbReference>
<evidence type="ECO:0000259" key="4">
    <source>
        <dbReference type="PROSITE" id="PS50893"/>
    </source>
</evidence>
<dbReference type="SMART" id="SM00382">
    <property type="entry name" value="AAA"/>
    <property type="match status" value="1"/>
</dbReference>
<dbReference type="PANTHER" id="PTHR24220">
    <property type="entry name" value="IMPORT ATP-BINDING PROTEIN"/>
    <property type="match status" value="1"/>
</dbReference>
<reference evidence="5 6" key="1">
    <citation type="submission" date="2020-07" db="EMBL/GenBank/DDBJ databases">
        <authorList>
            <person name="Feng X."/>
        </authorList>
    </citation>
    <scope>NUCLEOTIDE SEQUENCE [LARGE SCALE GENOMIC DNA]</scope>
    <source>
        <strain evidence="5 6">JCM23202</strain>
    </source>
</reference>
<evidence type="ECO:0000256" key="1">
    <source>
        <dbReference type="ARBA" id="ARBA00022448"/>
    </source>
</evidence>
<keyword evidence="6" id="KW-1185">Reference proteome</keyword>
<dbReference type="InterPro" id="IPR003593">
    <property type="entry name" value="AAA+_ATPase"/>
</dbReference>
<dbReference type="PROSITE" id="PS50893">
    <property type="entry name" value="ABC_TRANSPORTER_2"/>
    <property type="match status" value="1"/>
</dbReference>
<feature type="domain" description="ABC transporter" evidence="4">
    <location>
        <begin position="4"/>
        <end position="229"/>
    </location>
</feature>
<dbReference type="GO" id="GO:0005886">
    <property type="term" value="C:plasma membrane"/>
    <property type="evidence" value="ECO:0007669"/>
    <property type="project" value="TreeGrafter"/>
</dbReference>
<dbReference type="InterPro" id="IPR017911">
    <property type="entry name" value="MacB-like_ATP-bd"/>
</dbReference>
<sequence length="229" mass="25104">MALLEIADLEKSYAEADGGERAILAVDRFSLEAGEQMALKGPSGCGKTTFLHLIAGILPASKGRICVKDTVVSELGEAARDQYRARTIGYVFQSFHLMRDFSCLENVELGMSFGAKVDRAFAKSLLMRVGLGERIDYRASQLSVGQQQRVAIARALANRPRLVLADEPTGSLDEETGKLAIDLLRELCEENGASLLLVSHDRSVVERFESRVDFRELNRVLSNAGEAKL</sequence>
<dbReference type="CDD" id="cd03255">
    <property type="entry name" value="ABC_MJ0796_LolCDE_FtsE"/>
    <property type="match status" value="1"/>
</dbReference>
<evidence type="ECO:0000256" key="2">
    <source>
        <dbReference type="ARBA" id="ARBA00022741"/>
    </source>
</evidence>
<accession>A0A7X1EA30</accession>
<keyword evidence="3 5" id="KW-0067">ATP-binding</keyword>
<keyword evidence="1" id="KW-0813">Transport</keyword>
<evidence type="ECO:0000313" key="5">
    <source>
        <dbReference type="EMBL" id="MBC2607833.1"/>
    </source>
</evidence>
<gene>
    <name evidence="5" type="ORF">H5P27_17400</name>
</gene>
<dbReference type="PANTHER" id="PTHR24220:SF659">
    <property type="entry name" value="TRANSPORTER, PUTATIVE-RELATED"/>
    <property type="match status" value="1"/>
</dbReference>
<dbReference type="GO" id="GO:0005524">
    <property type="term" value="F:ATP binding"/>
    <property type="evidence" value="ECO:0007669"/>
    <property type="project" value="UniProtKB-KW"/>
</dbReference>
<dbReference type="SUPFAM" id="SSF52540">
    <property type="entry name" value="P-loop containing nucleoside triphosphate hydrolases"/>
    <property type="match status" value="1"/>
</dbReference>
<dbReference type="EMBL" id="JACHVC010000013">
    <property type="protein sequence ID" value="MBC2607833.1"/>
    <property type="molecule type" value="Genomic_DNA"/>
</dbReference>
<organism evidence="5 6">
    <name type="scientific">Pelagicoccus albus</name>
    <dbReference type="NCBI Taxonomy" id="415222"/>
    <lineage>
        <taxon>Bacteria</taxon>
        <taxon>Pseudomonadati</taxon>
        <taxon>Verrucomicrobiota</taxon>
        <taxon>Opitutia</taxon>
        <taxon>Puniceicoccales</taxon>
        <taxon>Pelagicoccaceae</taxon>
        <taxon>Pelagicoccus</taxon>
    </lineage>
</organism>
<dbReference type="GO" id="GO:0016887">
    <property type="term" value="F:ATP hydrolysis activity"/>
    <property type="evidence" value="ECO:0007669"/>
    <property type="project" value="InterPro"/>
</dbReference>
<name>A0A7X1EA30_9BACT</name>
<dbReference type="Proteomes" id="UP000526501">
    <property type="component" value="Unassembled WGS sequence"/>
</dbReference>
<dbReference type="InterPro" id="IPR015854">
    <property type="entry name" value="ABC_transpr_LolD-like"/>
</dbReference>
<proteinExistence type="predicted"/>
<dbReference type="InterPro" id="IPR017871">
    <property type="entry name" value="ABC_transporter-like_CS"/>
</dbReference>
<dbReference type="InterPro" id="IPR003439">
    <property type="entry name" value="ABC_transporter-like_ATP-bd"/>
</dbReference>
<comment type="caution">
    <text evidence="5">The sequence shown here is derived from an EMBL/GenBank/DDBJ whole genome shotgun (WGS) entry which is preliminary data.</text>
</comment>
<dbReference type="GO" id="GO:0022857">
    <property type="term" value="F:transmembrane transporter activity"/>
    <property type="evidence" value="ECO:0007669"/>
    <property type="project" value="TreeGrafter"/>
</dbReference>
<dbReference type="Gene3D" id="3.40.50.300">
    <property type="entry name" value="P-loop containing nucleotide triphosphate hydrolases"/>
    <property type="match status" value="1"/>
</dbReference>
<dbReference type="AlphaFoldDB" id="A0A7X1EA30"/>
<dbReference type="RefSeq" id="WP_185661697.1">
    <property type="nucleotide sequence ID" value="NZ_CAWPOO010000013.1"/>
</dbReference>
<evidence type="ECO:0000256" key="3">
    <source>
        <dbReference type="ARBA" id="ARBA00022840"/>
    </source>
</evidence>
<protein>
    <submittedName>
        <fullName evidence="5">ABC transporter ATP-binding protein</fullName>
    </submittedName>
</protein>
<dbReference type="InterPro" id="IPR027417">
    <property type="entry name" value="P-loop_NTPase"/>
</dbReference>
<keyword evidence="2" id="KW-0547">Nucleotide-binding</keyword>
<evidence type="ECO:0000313" key="6">
    <source>
        <dbReference type="Proteomes" id="UP000526501"/>
    </source>
</evidence>
<dbReference type="PROSITE" id="PS00211">
    <property type="entry name" value="ABC_TRANSPORTER_1"/>
    <property type="match status" value="1"/>
</dbReference>